<accession>A0ACD4ZVX2</accession>
<name>A0ACD4ZVX2_9ACTN</name>
<organism evidence="1 2">
    <name type="scientific">Streptomyces scopuliridis</name>
    <dbReference type="NCBI Taxonomy" id="452529"/>
    <lineage>
        <taxon>Bacteria</taxon>
        <taxon>Bacillati</taxon>
        <taxon>Actinomycetota</taxon>
        <taxon>Actinomycetes</taxon>
        <taxon>Kitasatosporales</taxon>
        <taxon>Streptomycetaceae</taxon>
        <taxon>Streptomyces</taxon>
    </lineage>
</organism>
<gene>
    <name evidence="1" type="ORF">OG835_39290</name>
</gene>
<dbReference type="EMBL" id="CP109109">
    <property type="protein sequence ID" value="WSC02448.1"/>
    <property type="molecule type" value="Genomic_DNA"/>
</dbReference>
<evidence type="ECO:0000313" key="2">
    <source>
        <dbReference type="Proteomes" id="UP001348369"/>
    </source>
</evidence>
<reference evidence="1" key="1">
    <citation type="submission" date="2022-10" db="EMBL/GenBank/DDBJ databases">
        <title>The complete genomes of actinobacterial strains from the NBC collection.</title>
        <authorList>
            <person name="Joergensen T.S."/>
            <person name="Alvarez Arevalo M."/>
            <person name="Sterndorff E.B."/>
            <person name="Faurdal D."/>
            <person name="Vuksanovic O."/>
            <person name="Mourched A.-S."/>
            <person name="Charusanti P."/>
            <person name="Shaw S."/>
            <person name="Blin K."/>
            <person name="Weber T."/>
        </authorList>
    </citation>
    <scope>NUCLEOTIDE SEQUENCE</scope>
    <source>
        <strain evidence="1">NBC 01771</strain>
    </source>
</reference>
<dbReference type="Proteomes" id="UP001348369">
    <property type="component" value="Chromosome"/>
</dbReference>
<evidence type="ECO:0000313" key="1">
    <source>
        <dbReference type="EMBL" id="WSC02448.1"/>
    </source>
</evidence>
<protein>
    <submittedName>
        <fullName evidence="1">Aminoglycoside phosphotransferase family protein</fullName>
    </submittedName>
</protein>
<proteinExistence type="predicted"/>
<sequence>MATESGSTAARAAGTAIRVAGIPPEDMVSCEPLSGGTYNALFRISLRDGRRWVVKIPPSVSLPGLGYERDLLRGEVEFYTAVGADGSVPVPDVVRYETDPGAATGAFLIMSACPGTPWQELDGELAPEERTRLRRELGGLVARTHTVTGPGFGYPARPFGPLAGSWREAFTAMVERLLEDAVRYGARLPRTPDAIHGLMTGASEVLDEVTVPVAVHFDLWQGNILLDGAPGARTVSGIIDGERMFWGDPLADFVSLALLGEIEEDADFLAGYEAAGGLARFGASARLRMALYRGYLYLIMLTEGVPRGYGADERAWAWRHVAPQLEAALRRLDQAGAA</sequence>
<keyword evidence="2" id="KW-1185">Reference proteome</keyword>